<keyword evidence="3 5" id="KW-0863">Zinc-finger</keyword>
<dbReference type="SUPFAM" id="SSF57667">
    <property type="entry name" value="beta-beta-alpha zinc fingers"/>
    <property type="match status" value="1"/>
</dbReference>
<feature type="non-terminal residue" evidence="7">
    <location>
        <position position="1"/>
    </location>
</feature>
<reference evidence="7 8" key="1">
    <citation type="submission" date="2019-09" db="EMBL/GenBank/DDBJ databases">
        <title>Bird 10,000 Genomes (B10K) Project - Family phase.</title>
        <authorList>
            <person name="Zhang G."/>
        </authorList>
    </citation>
    <scope>NUCLEOTIDE SEQUENCE [LARGE SCALE GENOMIC DNA]</scope>
    <source>
        <strain evidence="7">B10K-DU-001-02</strain>
        <tissue evidence="7">Muscle</tissue>
    </source>
</reference>
<keyword evidence="8" id="KW-1185">Reference proteome</keyword>
<dbReference type="InterPro" id="IPR013087">
    <property type="entry name" value="Znf_C2H2_type"/>
</dbReference>
<feature type="domain" description="C2H2-type" evidence="6">
    <location>
        <begin position="1"/>
        <end position="19"/>
    </location>
</feature>
<dbReference type="InterPro" id="IPR036236">
    <property type="entry name" value="Znf_C2H2_sf"/>
</dbReference>
<organism evidence="7 8">
    <name type="scientific">Grallaria varia</name>
    <name type="common">variegated antpitta</name>
    <dbReference type="NCBI Taxonomy" id="117165"/>
    <lineage>
        <taxon>Eukaryota</taxon>
        <taxon>Metazoa</taxon>
        <taxon>Chordata</taxon>
        <taxon>Craniata</taxon>
        <taxon>Vertebrata</taxon>
        <taxon>Euteleostomi</taxon>
        <taxon>Archelosauria</taxon>
        <taxon>Archosauria</taxon>
        <taxon>Dinosauria</taxon>
        <taxon>Saurischia</taxon>
        <taxon>Theropoda</taxon>
        <taxon>Coelurosauria</taxon>
        <taxon>Aves</taxon>
        <taxon>Neognathae</taxon>
        <taxon>Neoaves</taxon>
        <taxon>Telluraves</taxon>
        <taxon>Australaves</taxon>
        <taxon>Passeriformes</taxon>
        <taxon>Formicariidae</taxon>
        <taxon>Grallaria</taxon>
    </lineage>
</organism>
<dbReference type="Pfam" id="PF00096">
    <property type="entry name" value="zf-C2H2"/>
    <property type="match status" value="1"/>
</dbReference>
<dbReference type="AlphaFoldDB" id="A0A7K8ZED1"/>
<dbReference type="SMART" id="SM00355">
    <property type="entry name" value="ZnF_C2H2"/>
    <property type="match status" value="1"/>
</dbReference>
<feature type="domain" description="C2H2-type" evidence="6">
    <location>
        <begin position="20"/>
        <end position="47"/>
    </location>
</feature>
<name>A0A7K8ZED1_9PASS</name>
<evidence type="ECO:0000256" key="3">
    <source>
        <dbReference type="ARBA" id="ARBA00022771"/>
    </source>
</evidence>
<dbReference type="Gene3D" id="3.30.160.60">
    <property type="entry name" value="Classic Zinc Finger"/>
    <property type="match status" value="3"/>
</dbReference>
<evidence type="ECO:0000313" key="7">
    <source>
        <dbReference type="EMBL" id="NXG14184.1"/>
    </source>
</evidence>
<evidence type="ECO:0000313" key="8">
    <source>
        <dbReference type="Proteomes" id="UP000591535"/>
    </source>
</evidence>
<dbReference type="PROSITE" id="PS00028">
    <property type="entry name" value="ZINC_FINGER_C2H2_1"/>
    <property type="match status" value="1"/>
</dbReference>
<dbReference type="FunFam" id="3.30.160.60:FF:002343">
    <property type="entry name" value="Zinc finger protein 33A"/>
    <property type="match status" value="1"/>
</dbReference>
<evidence type="ECO:0000259" key="6">
    <source>
        <dbReference type="PROSITE" id="PS50157"/>
    </source>
</evidence>
<dbReference type="GO" id="GO:0000981">
    <property type="term" value="F:DNA-binding transcription factor activity, RNA polymerase II-specific"/>
    <property type="evidence" value="ECO:0007669"/>
    <property type="project" value="TreeGrafter"/>
</dbReference>
<sequence>FNWRSQLICHQKTHTSEQPYKCLECGKGFRDSSTLLHHQKSHTGEWPYKCLECGK</sequence>
<accession>A0A7K8ZED1</accession>
<dbReference type="GO" id="GO:0008270">
    <property type="term" value="F:zinc ion binding"/>
    <property type="evidence" value="ECO:0007669"/>
    <property type="project" value="UniProtKB-KW"/>
</dbReference>
<keyword evidence="4" id="KW-0862">Zinc</keyword>
<keyword evidence="2" id="KW-0677">Repeat</keyword>
<evidence type="ECO:0000256" key="4">
    <source>
        <dbReference type="ARBA" id="ARBA00022833"/>
    </source>
</evidence>
<evidence type="ECO:0000256" key="2">
    <source>
        <dbReference type="ARBA" id="ARBA00022737"/>
    </source>
</evidence>
<dbReference type="Proteomes" id="UP000591535">
    <property type="component" value="Unassembled WGS sequence"/>
</dbReference>
<keyword evidence="1" id="KW-0479">Metal-binding</keyword>
<gene>
    <name evidence="7" type="primary">Zscan20_0</name>
    <name evidence="7" type="ORF">GRAVAR_R08782</name>
</gene>
<dbReference type="PANTHER" id="PTHR23226:SF377">
    <property type="entry name" value="ZINC FINGER AND SCAN DOMAIN-CONTAINING PROTEIN 20"/>
    <property type="match status" value="1"/>
</dbReference>
<evidence type="ECO:0000256" key="5">
    <source>
        <dbReference type="PROSITE-ProRule" id="PRU00042"/>
    </source>
</evidence>
<dbReference type="PROSITE" id="PS50157">
    <property type="entry name" value="ZINC_FINGER_C2H2_2"/>
    <property type="match status" value="2"/>
</dbReference>
<dbReference type="EMBL" id="VWZG01001204">
    <property type="protein sequence ID" value="NXG14184.1"/>
    <property type="molecule type" value="Genomic_DNA"/>
</dbReference>
<dbReference type="PANTHER" id="PTHR23226">
    <property type="entry name" value="ZINC FINGER AND SCAN DOMAIN-CONTAINING"/>
    <property type="match status" value="1"/>
</dbReference>
<evidence type="ECO:0000256" key="1">
    <source>
        <dbReference type="ARBA" id="ARBA00022723"/>
    </source>
</evidence>
<feature type="non-terminal residue" evidence="7">
    <location>
        <position position="55"/>
    </location>
</feature>
<proteinExistence type="predicted"/>
<protein>
    <submittedName>
        <fullName evidence="7">ZSC20 protein</fullName>
    </submittedName>
</protein>
<comment type="caution">
    <text evidence="7">The sequence shown here is derived from an EMBL/GenBank/DDBJ whole genome shotgun (WGS) entry which is preliminary data.</text>
</comment>
<dbReference type="GO" id="GO:0000978">
    <property type="term" value="F:RNA polymerase II cis-regulatory region sequence-specific DNA binding"/>
    <property type="evidence" value="ECO:0007669"/>
    <property type="project" value="TreeGrafter"/>
</dbReference>